<evidence type="ECO:0000259" key="1">
    <source>
        <dbReference type="PROSITE" id="PS51819"/>
    </source>
</evidence>
<keyword evidence="2" id="KW-0223">Dioxygenase</keyword>
<sequence>MAIIALGYLGVRSDKLDAWSDFAGKLLGMQKIDRGGKALAFRMDDKAQRLLVSDEPGETLAFLGFEVAHRADLETYAARLDAAGTAVHWGTGALADRRLVGDLIWFEDPMGNRVELFHAPMIAADPFVPGRPIDGFMTGPLGMGHAVLHVKDIEVMMPFYRDILDFRVSDFGRVPYGLYFFHLNDRHHSFAMVGSGREGFHHFMVEFCNLDDLGQGYDLAQQQEGRVAYTLGRHTNDYMTSYYANSPSGFFVENGWGGRLIDQASWEPHETTVGPSFWGHDRLYLEEGDPARIALREMRLEAAQNGRRSPPVADCPWLYGELAKHGRG</sequence>
<comment type="caution">
    <text evidence="2">The sequence shown here is derived from an EMBL/GenBank/DDBJ whole genome shotgun (WGS) entry which is preliminary data.</text>
</comment>
<dbReference type="EMBL" id="SAVA01000001">
    <property type="protein sequence ID" value="RWR54503.1"/>
    <property type="molecule type" value="Genomic_DNA"/>
</dbReference>
<dbReference type="Pfam" id="PF22632">
    <property type="entry name" value="BphC_D1"/>
    <property type="match status" value="1"/>
</dbReference>
<dbReference type="SUPFAM" id="SSF54593">
    <property type="entry name" value="Glyoxalase/Bleomycin resistance protein/Dihydroxybiphenyl dioxygenase"/>
    <property type="match status" value="1"/>
</dbReference>
<dbReference type="InterPro" id="IPR004360">
    <property type="entry name" value="Glyas_Fos-R_dOase_dom"/>
</dbReference>
<gene>
    <name evidence="2" type="ORF">EOW66_00075</name>
</gene>
<dbReference type="GO" id="GO:0051213">
    <property type="term" value="F:dioxygenase activity"/>
    <property type="evidence" value="ECO:0007669"/>
    <property type="project" value="UniProtKB-KW"/>
</dbReference>
<dbReference type="Proteomes" id="UP000288071">
    <property type="component" value="Unassembled WGS sequence"/>
</dbReference>
<reference evidence="3" key="2">
    <citation type="submission" date="2019-01" db="EMBL/GenBank/DDBJ databases">
        <title>Sinorhodobacter populi sp. nov. isolated from the symptomatic bark tissue of Populus euramericana canker.</title>
        <authorList>
            <person name="Li Y."/>
        </authorList>
    </citation>
    <scope>NUCLEOTIDE SEQUENCE [LARGE SCALE GENOMIC DNA]</scope>
    <source>
        <strain evidence="3">CGMCC 1.12963</strain>
    </source>
</reference>
<dbReference type="RefSeq" id="WP_128153972.1">
    <property type="nucleotide sequence ID" value="NZ_JBHSOM010000007.1"/>
</dbReference>
<dbReference type="AlphaFoldDB" id="A0A3S3MC82"/>
<proteinExistence type="predicted"/>
<dbReference type="CDD" id="cd07237">
    <property type="entry name" value="BphC1-RGP6_C_like"/>
    <property type="match status" value="1"/>
</dbReference>
<keyword evidence="3" id="KW-1185">Reference proteome</keyword>
<dbReference type="Pfam" id="PF00903">
    <property type="entry name" value="Glyoxalase"/>
    <property type="match status" value="1"/>
</dbReference>
<dbReference type="InterPro" id="IPR029068">
    <property type="entry name" value="Glyas_Bleomycin-R_OHBP_Dase"/>
</dbReference>
<feature type="domain" description="VOC" evidence="1">
    <location>
        <begin position="142"/>
        <end position="257"/>
    </location>
</feature>
<dbReference type="Gene3D" id="3.10.180.10">
    <property type="entry name" value="2,3-Dihydroxybiphenyl 1,2-Dioxygenase, domain 1"/>
    <property type="match status" value="2"/>
</dbReference>
<organism evidence="2 3">
    <name type="scientific">Paenirhodobacter huangdaonensis</name>
    <dbReference type="NCBI Taxonomy" id="2501515"/>
    <lineage>
        <taxon>Bacteria</taxon>
        <taxon>Pseudomonadati</taxon>
        <taxon>Pseudomonadota</taxon>
        <taxon>Alphaproteobacteria</taxon>
        <taxon>Rhodobacterales</taxon>
        <taxon>Rhodobacter group</taxon>
        <taxon>Paenirhodobacter</taxon>
    </lineage>
</organism>
<dbReference type="PROSITE" id="PS51819">
    <property type="entry name" value="VOC"/>
    <property type="match status" value="2"/>
</dbReference>
<feature type="domain" description="VOC" evidence="1">
    <location>
        <begin position="5"/>
        <end position="119"/>
    </location>
</feature>
<evidence type="ECO:0000313" key="3">
    <source>
        <dbReference type="Proteomes" id="UP000288071"/>
    </source>
</evidence>
<reference evidence="2 3" key="1">
    <citation type="submission" date="2019-01" db="EMBL/GenBank/DDBJ databases">
        <title>Sinorhodobacter populi sp. nov. isolated from the symptomatic bark tissue of Populus euramericana canker.</title>
        <authorList>
            <person name="Xu G."/>
        </authorList>
    </citation>
    <scope>NUCLEOTIDE SEQUENCE [LARGE SCALE GENOMIC DNA]</scope>
    <source>
        <strain evidence="2 3">CGMCC 1.12963</strain>
    </source>
</reference>
<dbReference type="InterPro" id="IPR037523">
    <property type="entry name" value="VOC_core"/>
</dbReference>
<name>A0A3S3MC82_9RHOB</name>
<dbReference type="CDD" id="cd07252">
    <property type="entry name" value="BphC1-RGP6_N_like"/>
    <property type="match status" value="1"/>
</dbReference>
<protein>
    <submittedName>
        <fullName evidence="2">Biphenyl 2,3-dioxygenase</fullName>
    </submittedName>
</protein>
<accession>A0A3S3MC82</accession>
<evidence type="ECO:0000313" key="2">
    <source>
        <dbReference type="EMBL" id="RWR54503.1"/>
    </source>
</evidence>
<keyword evidence="2" id="KW-0560">Oxidoreductase</keyword>